<dbReference type="InterPro" id="IPR054613">
    <property type="entry name" value="Peptidase_S78_dom"/>
</dbReference>
<keyword evidence="2" id="KW-0645">Protease</keyword>
<keyword evidence="1" id="KW-1188">Viral release from host cell</keyword>
<sequence>MPNICKTLAFEQAEIKFASSGASTFEGYASVFGVIDGDGDIMLPGAFSKVLGSQSRQVSMHFNHRTWEIPVGKWLQIEEDSKGLLVHSELTPGHAGAADLLAAMKHQTVGGLSVGFGATKDDYDRIATGRSFKSVSRLSEISICTNPANELATIASMKSLEGVTTIRDAEHWLRDAAGFSKTEAQAFIACIKSAVRSDSESGDDIAALVASISSFPSKLRT</sequence>
<dbReference type="InterPro" id="IPR006433">
    <property type="entry name" value="Prohead_protease"/>
</dbReference>
<evidence type="ECO:0000256" key="2">
    <source>
        <dbReference type="ARBA" id="ARBA00022670"/>
    </source>
</evidence>
<dbReference type="Proteomes" id="UP001143328">
    <property type="component" value="Unassembled WGS sequence"/>
</dbReference>
<evidence type="ECO:0000313" key="5">
    <source>
        <dbReference type="EMBL" id="GLK88312.1"/>
    </source>
</evidence>
<dbReference type="EMBL" id="BSFN01000003">
    <property type="protein sequence ID" value="GLK88312.1"/>
    <property type="molecule type" value="Genomic_DNA"/>
</dbReference>
<dbReference type="AlphaFoldDB" id="A0A9W6K3Q9"/>
<dbReference type="Pfam" id="PF04586">
    <property type="entry name" value="Peptidase_S78"/>
    <property type="match status" value="1"/>
</dbReference>
<evidence type="ECO:0000259" key="4">
    <source>
        <dbReference type="Pfam" id="PF04586"/>
    </source>
</evidence>
<accession>A0A9W6K3Q9</accession>
<dbReference type="GO" id="GO:0008233">
    <property type="term" value="F:peptidase activity"/>
    <property type="evidence" value="ECO:0007669"/>
    <property type="project" value="UniProtKB-KW"/>
</dbReference>
<feature type="domain" description="Prohead serine protease" evidence="4">
    <location>
        <begin position="20"/>
        <end position="161"/>
    </location>
</feature>
<organism evidence="5 6">
    <name type="scientific">Pseudomonas turukhanskensis</name>
    <dbReference type="NCBI Taxonomy" id="1806536"/>
    <lineage>
        <taxon>Bacteria</taxon>
        <taxon>Pseudomonadati</taxon>
        <taxon>Pseudomonadota</taxon>
        <taxon>Gammaproteobacteria</taxon>
        <taxon>Pseudomonadales</taxon>
        <taxon>Pseudomonadaceae</taxon>
        <taxon>Pseudomonas</taxon>
    </lineage>
</organism>
<comment type="caution">
    <text evidence="5">The sequence shown here is derived from an EMBL/GenBank/DDBJ whole genome shotgun (WGS) entry which is preliminary data.</text>
</comment>
<gene>
    <name evidence="5" type="ORF">GCM10017655_13740</name>
</gene>
<reference evidence="5" key="1">
    <citation type="journal article" date="2014" name="Int. J. Syst. Evol. Microbiol.">
        <title>Complete genome sequence of Corynebacterium casei LMG S-19264T (=DSM 44701T), isolated from a smear-ripened cheese.</title>
        <authorList>
            <consortium name="US DOE Joint Genome Institute (JGI-PGF)"/>
            <person name="Walter F."/>
            <person name="Albersmeier A."/>
            <person name="Kalinowski J."/>
            <person name="Ruckert C."/>
        </authorList>
    </citation>
    <scope>NUCLEOTIDE SEQUENCE</scope>
    <source>
        <strain evidence="5">VKM B-2935</strain>
    </source>
</reference>
<protein>
    <recommendedName>
        <fullName evidence="4">Prohead serine protease domain-containing protein</fullName>
    </recommendedName>
</protein>
<keyword evidence="3" id="KW-0378">Hydrolase</keyword>
<evidence type="ECO:0000313" key="6">
    <source>
        <dbReference type="Proteomes" id="UP001143328"/>
    </source>
</evidence>
<keyword evidence="6" id="KW-1185">Reference proteome</keyword>
<dbReference type="NCBIfam" id="TIGR01543">
    <property type="entry name" value="proheadase_HK97"/>
    <property type="match status" value="1"/>
</dbReference>
<reference evidence="5" key="2">
    <citation type="submission" date="2023-01" db="EMBL/GenBank/DDBJ databases">
        <authorList>
            <person name="Sun Q."/>
            <person name="Evtushenko L."/>
        </authorList>
    </citation>
    <scope>NUCLEOTIDE SEQUENCE</scope>
    <source>
        <strain evidence="5">VKM B-2935</strain>
    </source>
</reference>
<dbReference type="RefSeq" id="WP_271194540.1">
    <property type="nucleotide sequence ID" value="NZ_BSFN01000003.1"/>
</dbReference>
<evidence type="ECO:0000256" key="3">
    <source>
        <dbReference type="ARBA" id="ARBA00022801"/>
    </source>
</evidence>
<evidence type="ECO:0000256" key="1">
    <source>
        <dbReference type="ARBA" id="ARBA00022612"/>
    </source>
</evidence>
<dbReference type="GO" id="GO:0006508">
    <property type="term" value="P:proteolysis"/>
    <property type="evidence" value="ECO:0007669"/>
    <property type="project" value="UniProtKB-KW"/>
</dbReference>
<proteinExistence type="predicted"/>
<name>A0A9W6K3Q9_9PSED</name>